<evidence type="ECO:0008006" key="4">
    <source>
        <dbReference type="Google" id="ProtNLM"/>
    </source>
</evidence>
<evidence type="ECO:0000313" key="2">
    <source>
        <dbReference type="EMBL" id="SFR43395.1"/>
    </source>
</evidence>
<keyword evidence="1" id="KW-1133">Transmembrane helix</keyword>
<dbReference type="STRING" id="390270.SAMN04488005_1900"/>
<keyword evidence="1" id="KW-0472">Membrane</keyword>
<evidence type="ECO:0000313" key="3">
    <source>
        <dbReference type="Proteomes" id="UP000199478"/>
    </source>
</evidence>
<name>A0A1I6GMF1_9RHOB</name>
<protein>
    <recommendedName>
        <fullName evidence="4">DUF2484 family protein</fullName>
    </recommendedName>
</protein>
<dbReference type="RefSeq" id="WP_090199319.1">
    <property type="nucleotide sequence ID" value="NZ_FOYP01000001.1"/>
</dbReference>
<feature type="transmembrane region" description="Helical" evidence="1">
    <location>
        <begin position="54"/>
        <end position="75"/>
    </location>
</feature>
<dbReference type="Pfam" id="PF10658">
    <property type="entry name" value="DUF2484"/>
    <property type="match status" value="1"/>
</dbReference>
<sequence>MMPLVAAALWAVLAFVLQSIPSDDNHWRRAYVLMALGAPILIWAFFVHGIWIGLAVLVLGASVFRWPLYYLYLWLGAKLRGRKDL</sequence>
<keyword evidence="1" id="KW-0812">Transmembrane</keyword>
<dbReference type="Proteomes" id="UP000199478">
    <property type="component" value="Unassembled WGS sequence"/>
</dbReference>
<proteinExistence type="predicted"/>
<keyword evidence="3" id="KW-1185">Reference proteome</keyword>
<feature type="transmembrane region" description="Helical" evidence="1">
    <location>
        <begin position="29"/>
        <end position="47"/>
    </location>
</feature>
<dbReference type="AlphaFoldDB" id="A0A1I6GMF1"/>
<dbReference type="OrthoDB" id="7862849at2"/>
<dbReference type="EMBL" id="FOYP01000001">
    <property type="protein sequence ID" value="SFR43395.1"/>
    <property type="molecule type" value="Genomic_DNA"/>
</dbReference>
<reference evidence="3" key="1">
    <citation type="submission" date="2016-10" db="EMBL/GenBank/DDBJ databases">
        <authorList>
            <person name="Varghese N."/>
            <person name="Submissions S."/>
        </authorList>
    </citation>
    <scope>NUCLEOTIDE SEQUENCE [LARGE SCALE GENOMIC DNA]</scope>
    <source>
        <strain evidence="3">DSM 26879</strain>
    </source>
</reference>
<evidence type="ECO:0000256" key="1">
    <source>
        <dbReference type="SAM" id="Phobius"/>
    </source>
</evidence>
<organism evidence="2 3">
    <name type="scientific">Yoonia tamlensis</name>
    <dbReference type="NCBI Taxonomy" id="390270"/>
    <lineage>
        <taxon>Bacteria</taxon>
        <taxon>Pseudomonadati</taxon>
        <taxon>Pseudomonadota</taxon>
        <taxon>Alphaproteobacteria</taxon>
        <taxon>Rhodobacterales</taxon>
        <taxon>Paracoccaceae</taxon>
        <taxon>Yoonia</taxon>
    </lineage>
</organism>
<gene>
    <name evidence="2" type="ORF">SAMN04488005_1900</name>
</gene>
<accession>A0A1I6GMF1</accession>
<dbReference type="InterPro" id="IPR018919">
    <property type="entry name" value="DUF2484"/>
</dbReference>